<keyword evidence="2" id="KW-1185">Reference proteome</keyword>
<name>A0AA86VSE6_9FABA</name>
<accession>A0AA86VSE6</accession>
<dbReference type="Proteomes" id="UP001189624">
    <property type="component" value="Chromosome 8"/>
</dbReference>
<organism evidence="1 2">
    <name type="scientific">Sphenostylis stenocarpa</name>
    <dbReference type="NCBI Taxonomy" id="92480"/>
    <lineage>
        <taxon>Eukaryota</taxon>
        <taxon>Viridiplantae</taxon>
        <taxon>Streptophyta</taxon>
        <taxon>Embryophyta</taxon>
        <taxon>Tracheophyta</taxon>
        <taxon>Spermatophyta</taxon>
        <taxon>Magnoliopsida</taxon>
        <taxon>eudicotyledons</taxon>
        <taxon>Gunneridae</taxon>
        <taxon>Pentapetalae</taxon>
        <taxon>rosids</taxon>
        <taxon>fabids</taxon>
        <taxon>Fabales</taxon>
        <taxon>Fabaceae</taxon>
        <taxon>Papilionoideae</taxon>
        <taxon>50 kb inversion clade</taxon>
        <taxon>NPAAA clade</taxon>
        <taxon>indigoferoid/millettioid clade</taxon>
        <taxon>Phaseoleae</taxon>
        <taxon>Sphenostylis</taxon>
    </lineage>
</organism>
<gene>
    <name evidence="1" type="ORF">AYBTSS11_LOCUS24190</name>
</gene>
<proteinExistence type="predicted"/>
<dbReference type="AlphaFoldDB" id="A0AA86VSE6"/>
<dbReference type="EMBL" id="OY731405">
    <property type="protein sequence ID" value="CAJ1972143.1"/>
    <property type="molecule type" value="Genomic_DNA"/>
</dbReference>
<reference evidence="1" key="1">
    <citation type="submission" date="2023-10" db="EMBL/GenBank/DDBJ databases">
        <authorList>
            <person name="Domelevo Entfellner J.-B."/>
        </authorList>
    </citation>
    <scope>NUCLEOTIDE SEQUENCE</scope>
</reference>
<dbReference type="Gramene" id="rna-AYBTSS11_LOCUS24190">
    <property type="protein sequence ID" value="CAJ1972143.1"/>
    <property type="gene ID" value="gene-AYBTSS11_LOCUS24190"/>
</dbReference>
<evidence type="ECO:0000313" key="1">
    <source>
        <dbReference type="EMBL" id="CAJ1972143.1"/>
    </source>
</evidence>
<evidence type="ECO:0000313" key="2">
    <source>
        <dbReference type="Proteomes" id="UP001189624"/>
    </source>
</evidence>
<sequence>MAPKHSKKLDGISEQIVFTKSIESEPHIIINLPNVLSSTRLLYAPTQTITRFRSDAPERSTCRAGTVSHFYFPSKVLGIFNLNPKRERNPSPLAVKKQKKKINRKIKIEIIGNFNFRDSIRVSNL</sequence>
<protein>
    <submittedName>
        <fullName evidence="1">Uncharacterized protein</fullName>
    </submittedName>
</protein>